<accession>A0A9R1V7N1</accession>
<feature type="compositionally biased region" description="Basic residues" evidence="1">
    <location>
        <begin position="49"/>
        <end position="59"/>
    </location>
</feature>
<evidence type="ECO:0008006" key="4">
    <source>
        <dbReference type="Google" id="ProtNLM"/>
    </source>
</evidence>
<evidence type="ECO:0000313" key="2">
    <source>
        <dbReference type="EMBL" id="KAJ0201787.1"/>
    </source>
</evidence>
<feature type="compositionally biased region" description="Polar residues" evidence="1">
    <location>
        <begin position="1"/>
        <end position="12"/>
    </location>
</feature>
<dbReference type="Proteomes" id="UP000235145">
    <property type="component" value="Unassembled WGS sequence"/>
</dbReference>
<comment type="caution">
    <text evidence="2">The sequence shown here is derived from an EMBL/GenBank/DDBJ whole genome shotgun (WGS) entry which is preliminary data.</text>
</comment>
<proteinExistence type="predicted"/>
<name>A0A9R1V7N1_LACSA</name>
<keyword evidence="3" id="KW-1185">Reference proteome</keyword>
<reference evidence="2 3" key="1">
    <citation type="journal article" date="2017" name="Nat. Commun.">
        <title>Genome assembly with in vitro proximity ligation data and whole-genome triplication in lettuce.</title>
        <authorList>
            <person name="Reyes-Chin-Wo S."/>
            <person name="Wang Z."/>
            <person name="Yang X."/>
            <person name="Kozik A."/>
            <person name="Arikit S."/>
            <person name="Song C."/>
            <person name="Xia L."/>
            <person name="Froenicke L."/>
            <person name="Lavelle D.O."/>
            <person name="Truco M.J."/>
            <person name="Xia R."/>
            <person name="Zhu S."/>
            <person name="Xu C."/>
            <person name="Xu H."/>
            <person name="Xu X."/>
            <person name="Cox K."/>
            <person name="Korf I."/>
            <person name="Meyers B.C."/>
            <person name="Michelmore R.W."/>
        </authorList>
    </citation>
    <scope>NUCLEOTIDE SEQUENCE [LARGE SCALE GENOMIC DNA]</scope>
    <source>
        <strain evidence="3">cv. Salinas</strain>
        <tissue evidence="2">Seedlings</tissue>
    </source>
</reference>
<gene>
    <name evidence="2" type="ORF">LSAT_V11C600333600</name>
</gene>
<dbReference type="EMBL" id="NBSK02000006">
    <property type="protein sequence ID" value="KAJ0201787.1"/>
    <property type="molecule type" value="Genomic_DNA"/>
</dbReference>
<dbReference type="AlphaFoldDB" id="A0A9R1V7N1"/>
<evidence type="ECO:0000256" key="1">
    <source>
        <dbReference type="SAM" id="MobiDB-lite"/>
    </source>
</evidence>
<organism evidence="2 3">
    <name type="scientific">Lactuca sativa</name>
    <name type="common">Garden lettuce</name>
    <dbReference type="NCBI Taxonomy" id="4236"/>
    <lineage>
        <taxon>Eukaryota</taxon>
        <taxon>Viridiplantae</taxon>
        <taxon>Streptophyta</taxon>
        <taxon>Embryophyta</taxon>
        <taxon>Tracheophyta</taxon>
        <taxon>Spermatophyta</taxon>
        <taxon>Magnoliopsida</taxon>
        <taxon>eudicotyledons</taxon>
        <taxon>Gunneridae</taxon>
        <taxon>Pentapetalae</taxon>
        <taxon>asterids</taxon>
        <taxon>campanulids</taxon>
        <taxon>Asterales</taxon>
        <taxon>Asteraceae</taxon>
        <taxon>Cichorioideae</taxon>
        <taxon>Cichorieae</taxon>
        <taxon>Lactucinae</taxon>
        <taxon>Lactuca</taxon>
    </lineage>
</organism>
<feature type="region of interest" description="Disordered" evidence="1">
    <location>
        <begin position="1"/>
        <end position="68"/>
    </location>
</feature>
<protein>
    <recommendedName>
        <fullName evidence="4">No apical meristem-associated C-terminal domain-containing protein</fullName>
    </recommendedName>
</protein>
<evidence type="ECO:0000313" key="3">
    <source>
        <dbReference type="Proteomes" id="UP000235145"/>
    </source>
</evidence>
<sequence length="144" mass="16588">MERVTEGSSQSSDSKRARNSNATSQQSDRRTHFDINDDPFDLEDEKPLRRSVGRNKVKKSASTASGSSVMNQFGEKFDNYVHVQETKAEILIRVEQKLKETPSMIQTKTYMEILQMKADDLKGEYFELFLAMKESIRVRCKNRG</sequence>